<sequence length="302" mass="33201">MAREHRTITVDGYDIEVTNPEKVMYPDSRFTKQDVVDYYLKVASVLLPHIRNRPLTRIRFPDGTGGESFFEKNAQKYTPSWIRTETVATPGSTKGRASVDYIVAEKPATLAWLANQAALELHVPQWRFDGHEASDRPDRLVADLDPGKGAGLRECVEVAQLLRERFEADGLTVYVKASGKSGVHLCCPIAGSQGDDVVSGYAKAVANDLAAEKPKLVTAKMAKAEREGRVFIDWSQNNAAKTTVAPYSLRNRAEATVSAPLTWEELDSDKLTPPGPDEVLERVAEQGDLWADVLKKGPKVPG</sequence>
<feature type="domain" description="DNA ligase D polymerase" evidence="1">
    <location>
        <begin position="31"/>
        <end position="290"/>
    </location>
</feature>
<dbReference type="Proteomes" id="UP000000844">
    <property type="component" value="Chromosome"/>
</dbReference>
<proteinExistence type="predicted"/>
<organism evidence="2 3">
    <name type="scientific">Stackebrandtia nassauensis (strain DSM 44728 / CIP 108903 / NRRL B-16338 / NBRC 102104 / LLR-40K-21)</name>
    <dbReference type="NCBI Taxonomy" id="446470"/>
    <lineage>
        <taxon>Bacteria</taxon>
        <taxon>Bacillati</taxon>
        <taxon>Actinomycetota</taxon>
        <taxon>Actinomycetes</taxon>
        <taxon>Glycomycetales</taxon>
        <taxon>Glycomycetaceae</taxon>
        <taxon>Stackebrandtia</taxon>
    </lineage>
</organism>
<evidence type="ECO:0000313" key="3">
    <source>
        <dbReference type="Proteomes" id="UP000000844"/>
    </source>
</evidence>
<dbReference type="NCBIfam" id="TIGR02778">
    <property type="entry name" value="ligD_pol"/>
    <property type="match status" value="1"/>
</dbReference>
<dbReference type="OrthoDB" id="9802472at2"/>
<protein>
    <submittedName>
        <fullName evidence="2">DNA polymerase LigD, polymerase domain protein</fullName>
    </submittedName>
</protein>
<dbReference type="InterPro" id="IPR052171">
    <property type="entry name" value="NHEJ_LigD"/>
</dbReference>
<dbReference type="Pfam" id="PF21686">
    <property type="entry name" value="LigD_Prim-Pol"/>
    <property type="match status" value="1"/>
</dbReference>
<name>D3Q8A4_STANL</name>
<dbReference type="Gene3D" id="3.90.920.10">
    <property type="entry name" value="DNA primase, PRIM domain"/>
    <property type="match status" value="1"/>
</dbReference>
<reference evidence="2 3" key="1">
    <citation type="journal article" date="2009" name="Stand. Genomic Sci.">
        <title>Complete genome sequence of Stackebrandtia nassauensis type strain (LLR-40K-21).</title>
        <authorList>
            <person name="Munk C."/>
            <person name="Lapidus A."/>
            <person name="Copeland A."/>
            <person name="Jando M."/>
            <person name="Mayilraj S."/>
            <person name="Glavina Del Rio T."/>
            <person name="Nolan M."/>
            <person name="Chen F."/>
            <person name="Lucas S."/>
            <person name="Tice H."/>
            <person name="Cheng J.F."/>
            <person name="Han C."/>
            <person name="Detter J.C."/>
            <person name="Bruce D."/>
            <person name="Goodwin L."/>
            <person name="Chain P."/>
            <person name="Pitluck S."/>
            <person name="Goker M."/>
            <person name="Ovchinikova G."/>
            <person name="Pati A."/>
            <person name="Ivanova N."/>
            <person name="Mavromatis K."/>
            <person name="Chen A."/>
            <person name="Palaniappan K."/>
            <person name="Land M."/>
            <person name="Hauser L."/>
            <person name="Chang Y.J."/>
            <person name="Jeffries C.D."/>
            <person name="Bristow J."/>
            <person name="Eisen J.A."/>
            <person name="Markowitz V."/>
            <person name="Hugenholtz P."/>
            <person name="Kyrpides N.C."/>
            <person name="Klenk H.P."/>
        </authorList>
    </citation>
    <scope>NUCLEOTIDE SEQUENCE [LARGE SCALE GENOMIC DNA]</scope>
    <source>
        <strain evidence="3">DSM 44728 / CIP 108903 / NRRL B-16338 / NBRC 102104 / LLR-40K-21</strain>
    </source>
</reference>
<dbReference type="RefSeq" id="WP_013018049.1">
    <property type="nucleotide sequence ID" value="NC_013947.1"/>
</dbReference>
<dbReference type="InterPro" id="IPR014145">
    <property type="entry name" value="LigD_pol_dom"/>
</dbReference>
<dbReference type="AlphaFoldDB" id="D3Q8A4"/>
<dbReference type="HOGENOM" id="CLU_008325_1_2_11"/>
<dbReference type="EMBL" id="CP001778">
    <property type="protein sequence ID" value="ADD42478.1"/>
    <property type="molecule type" value="Genomic_DNA"/>
</dbReference>
<dbReference type="CDD" id="cd04861">
    <property type="entry name" value="LigD_Pol_like"/>
    <property type="match status" value="1"/>
</dbReference>
<dbReference type="PANTHER" id="PTHR42705">
    <property type="entry name" value="BIFUNCTIONAL NON-HOMOLOGOUS END JOINING PROTEIN LIGD"/>
    <property type="match status" value="1"/>
</dbReference>
<evidence type="ECO:0000259" key="1">
    <source>
        <dbReference type="Pfam" id="PF21686"/>
    </source>
</evidence>
<dbReference type="KEGG" id="sna:Snas_2802"/>
<evidence type="ECO:0000313" key="2">
    <source>
        <dbReference type="EMBL" id="ADD42478.1"/>
    </source>
</evidence>
<dbReference type="STRING" id="446470.Snas_2802"/>
<keyword evidence="3" id="KW-1185">Reference proteome</keyword>
<dbReference type="PANTHER" id="PTHR42705:SF2">
    <property type="entry name" value="BIFUNCTIONAL NON-HOMOLOGOUS END JOINING PROTEIN LIGD"/>
    <property type="match status" value="1"/>
</dbReference>
<dbReference type="eggNOG" id="COG3285">
    <property type="taxonomic scope" value="Bacteria"/>
</dbReference>
<gene>
    <name evidence="2" type="ordered locus">Snas_2802</name>
</gene>
<accession>D3Q8A4</accession>